<gene>
    <name evidence="1" type="ORF">HDF22_004313</name>
</gene>
<protein>
    <submittedName>
        <fullName evidence="1">Organic hydroperoxide reductase OsmC/OhrA</fullName>
    </submittedName>
</protein>
<dbReference type="RefSeq" id="WP_183589061.1">
    <property type="nucleotide sequence ID" value="NZ_JACHCA010000013.1"/>
</dbReference>
<dbReference type="AlphaFoldDB" id="A0A841JI43"/>
<dbReference type="PANTHER" id="PTHR42830">
    <property type="entry name" value="OSMOTICALLY INDUCIBLE FAMILY PROTEIN"/>
    <property type="match status" value="1"/>
</dbReference>
<dbReference type="Pfam" id="PF02566">
    <property type="entry name" value="OsmC"/>
    <property type="match status" value="1"/>
</dbReference>
<evidence type="ECO:0000313" key="2">
    <source>
        <dbReference type="Proteomes" id="UP000548326"/>
    </source>
</evidence>
<sequence>MKNHHYQTNVTWTGNTGDGTKDYRAYERCHEINIDGKQCILGSSDPNFRGDRSKHSPEDMLVAAVSSCHMLWYLHLCTTVGVVVTAYEDNAEGVMLENKNGSGCFTVILLRPLITVTDRAMIEKAEEMHKEANKMCFIANSCNFPILHEPRYQVVTEEDLAV</sequence>
<dbReference type="InterPro" id="IPR052707">
    <property type="entry name" value="OsmC_Ohr_Peroxiredoxin"/>
</dbReference>
<comment type="caution">
    <text evidence="1">The sequence shown here is derived from an EMBL/GenBank/DDBJ whole genome shotgun (WGS) entry which is preliminary data.</text>
</comment>
<dbReference type="PANTHER" id="PTHR42830:SF2">
    <property type="entry name" value="OSMC_OHR FAMILY PROTEIN"/>
    <property type="match status" value="1"/>
</dbReference>
<dbReference type="InterPro" id="IPR015946">
    <property type="entry name" value="KH_dom-like_a/b"/>
</dbReference>
<proteinExistence type="predicted"/>
<dbReference type="Gene3D" id="3.30.300.20">
    <property type="match status" value="1"/>
</dbReference>
<dbReference type="InterPro" id="IPR003718">
    <property type="entry name" value="OsmC/Ohr_fam"/>
</dbReference>
<dbReference type="Proteomes" id="UP000548326">
    <property type="component" value="Unassembled WGS sequence"/>
</dbReference>
<evidence type="ECO:0000313" key="1">
    <source>
        <dbReference type="EMBL" id="MBB6130174.1"/>
    </source>
</evidence>
<dbReference type="SUPFAM" id="SSF82784">
    <property type="entry name" value="OsmC-like"/>
    <property type="match status" value="1"/>
</dbReference>
<accession>A0A841JI43</accession>
<dbReference type="InterPro" id="IPR036102">
    <property type="entry name" value="OsmC/Ohrsf"/>
</dbReference>
<organism evidence="1 2">
    <name type="scientific">Mucilaginibacter lappiensis</name>
    <dbReference type="NCBI Taxonomy" id="354630"/>
    <lineage>
        <taxon>Bacteria</taxon>
        <taxon>Pseudomonadati</taxon>
        <taxon>Bacteroidota</taxon>
        <taxon>Sphingobacteriia</taxon>
        <taxon>Sphingobacteriales</taxon>
        <taxon>Sphingobacteriaceae</taxon>
        <taxon>Mucilaginibacter</taxon>
    </lineage>
</organism>
<dbReference type="EMBL" id="JACHCA010000013">
    <property type="protein sequence ID" value="MBB6130174.1"/>
    <property type="molecule type" value="Genomic_DNA"/>
</dbReference>
<reference evidence="1 2" key="1">
    <citation type="submission" date="2020-08" db="EMBL/GenBank/DDBJ databases">
        <title>Genomic Encyclopedia of Type Strains, Phase IV (KMG-V): Genome sequencing to study the core and pangenomes of soil and plant-associated prokaryotes.</title>
        <authorList>
            <person name="Whitman W."/>
        </authorList>
    </citation>
    <scope>NUCLEOTIDE SEQUENCE [LARGE SCALE GENOMIC DNA]</scope>
    <source>
        <strain evidence="1 2">MP601</strain>
    </source>
</reference>
<name>A0A841JI43_9SPHI</name>